<gene>
    <name evidence="1" type="ORF">UA74_29635</name>
</gene>
<name>A0AAC9LJK0_9PSEU</name>
<protein>
    <submittedName>
        <fullName evidence="1">Uncharacterized protein</fullName>
    </submittedName>
</protein>
<dbReference type="EMBL" id="CP016076">
    <property type="protein sequence ID" value="APU17919.1"/>
    <property type="molecule type" value="Genomic_DNA"/>
</dbReference>
<keyword evidence="2" id="KW-1185">Reference proteome</keyword>
<reference evidence="2" key="1">
    <citation type="submission" date="2016-06" db="EMBL/GenBank/DDBJ databases">
        <title>Complete genome sequence of Actinoalloteichus fjordicus DSM 46855 (=ADI127-17), type strain of the new species Actinoalloteichus fjordicus.</title>
        <authorList>
            <person name="Ruckert C."/>
            <person name="Nouioui I."/>
            <person name="Willmese J."/>
            <person name="van Wezel G."/>
            <person name="Klenk H.-P."/>
            <person name="Kalinowski J."/>
            <person name="Zotchev S.B."/>
        </authorList>
    </citation>
    <scope>NUCLEOTIDE SEQUENCE [LARGE SCALE GENOMIC DNA]</scope>
    <source>
        <strain evidence="2">ADI127-7</strain>
    </source>
</reference>
<dbReference type="Proteomes" id="UP000185511">
    <property type="component" value="Chromosome"/>
</dbReference>
<dbReference type="AlphaFoldDB" id="A0AAC9LJK0"/>
<accession>A0AAC9LJK0</accession>
<proteinExistence type="predicted"/>
<sequence>MSPFLPVGLVLVASGLPLTIWGYRPPPPRRRSHVRTVALSSILARLAEERLAVAVGR</sequence>
<evidence type="ECO:0000313" key="1">
    <source>
        <dbReference type="EMBL" id="APU17919.1"/>
    </source>
</evidence>
<organism evidence="1 2">
    <name type="scientific">Actinoalloteichus fjordicus</name>
    <dbReference type="NCBI Taxonomy" id="1612552"/>
    <lineage>
        <taxon>Bacteria</taxon>
        <taxon>Bacillati</taxon>
        <taxon>Actinomycetota</taxon>
        <taxon>Actinomycetes</taxon>
        <taxon>Pseudonocardiales</taxon>
        <taxon>Pseudonocardiaceae</taxon>
        <taxon>Actinoalloteichus</taxon>
    </lineage>
</organism>
<dbReference type="KEGG" id="acad:UA74_29635"/>
<evidence type="ECO:0000313" key="2">
    <source>
        <dbReference type="Proteomes" id="UP000185511"/>
    </source>
</evidence>